<gene>
    <name evidence="4" type="ORF">BJL86_2267</name>
</gene>
<dbReference type="Gene3D" id="3.90.1210.10">
    <property type="entry name" value="Antifreeze-like/N-acetylneuraminic acid synthase C-terminal domain"/>
    <property type="match status" value="1"/>
</dbReference>
<keyword evidence="2" id="KW-0812">Transmembrane</keyword>
<dbReference type="OrthoDB" id="3266392at2"/>
<protein>
    <recommendedName>
        <fullName evidence="3">SAF domain-containing protein</fullName>
    </recommendedName>
</protein>
<dbReference type="Proteomes" id="UP000186104">
    <property type="component" value="Chromosome"/>
</dbReference>
<accession>A0A173LND2</accession>
<proteinExistence type="predicted"/>
<feature type="transmembrane region" description="Helical" evidence="2">
    <location>
        <begin position="45"/>
        <end position="62"/>
    </location>
</feature>
<dbReference type="Pfam" id="PF08666">
    <property type="entry name" value="SAF"/>
    <property type="match status" value="1"/>
</dbReference>
<dbReference type="CDD" id="cd11614">
    <property type="entry name" value="SAF_CpaB_FlgA_like"/>
    <property type="match status" value="1"/>
</dbReference>
<feature type="domain" description="SAF" evidence="3">
    <location>
        <begin position="69"/>
        <end position="131"/>
    </location>
</feature>
<evidence type="ECO:0000256" key="1">
    <source>
        <dbReference type="SAM" id="MobiDB-lite"/>
    </source>
</evidence>
<dbReference type="STRING" id="499555.BJL86_2267"/>
<feature type="region of interest" description="Disordered" evidence="1">
    <location>
        <begin position="1"/>
        <end position="29"/>
    </location>
</feature>
<dbReference type="EMBL" id="CP015961">
    <property type="protein sequence ID" value="ANI93031.1"/>
    <property type="molecule type" value="Genomic_DNA"/>
</dbReference>
<name>A0A173LND2_9ACTN</name>
<evidence type="ECO:0000256" key="2">
    <source>
        <dbReference type="SAM" id="Phobius"/>
    </source>
</evidence>
<dbReference type="KEGG" id="dtm:BJL86_2267"/>
<keyword evidence="5" id="KW-1185">Reference proteome</keyword>
<keyword evidence="2" id="KW-1133">Transmembrane helix</keyword>
<keyword evidence="2" id="KW-0472">Membrane</keyword>
<evidence type="ECO:0000259" key="3">
    <source>
        <dbReference type="SMART" id="SM00858"/>
    </source>
</evidence>
<sequence length="228" mass="23387">MPISGPVRAPASGRGNLARFPGPRPGAPATSPFGALEAWRSRRRLRSIGALLLVLLAAALFVRDRMGTTTVLVATTDLVEGHQLAMSDVREVEAQVSVVPSSALLSWSEVEGQVLASPMGAGEILSSSRVDVPSDHTSDELRTVSVPVPDKGTLALLHPGAVVDIFSATPEPGSQTTRALAAGAKVKEVPRDSRGESAGTVAIQVPTGDAPAVAAAAVESPVILVLAE</sequence>
<dbReference type="SMART" id="SM00858">
    <property type="entry name" value="SAF"/>
    <property type="match status" value="1"/>
</dbReference>
<organism evidence="4 5">
    <name type="scientific">Dietzia timorensis</name>
    <dbReference type="NCBI Taxonomy" id="499555"/>
    <lineage>
        <taxon>Bacteria</taxon>
        <taxon>Bacillati</taxon>
        <taxon>Actinomycetota</taxon>
        <taxon>Actinomycetes</taxon>
        <taxon>Mycobacteriales</taxon>
        <taxon>Dietziaceae</taxon>
        <taxon>Dietzia</taxon>
    </lineage>
</organism>
<reference evidence="4 5" key="1">
    <citation type="submission" date="2016-06" db="EMBL/GenBank/DDBJ databases">
        <title>Complete genome sequence of a saline-alkali tolerant type strain Dietzia timorensis ID05-A0528T.</title>
        <authorList>
            <person name="Wu X."/>
        </authorList>
    </citation>
    <scope>NUCLEOTIDE SEQUENCE [LARGE SCALE GENOMIC DNA]</scope>
    <source>
        <strain evidence="4 5">ID05-A0528</strain>
    </source>
</reference>
<dbReference type="InterPro" id="IPR013974">
    <property type="entry name" value="SAF"/>
</dbReference>
<evidence type="ECO:0000313" key="5">
    <source>
        <dbReference type="Proteomes" id="UP000186104"/>
    </source>
</evidence>
<dbReference type="RefSeq" id="WP_067476260.1">
    <property type="nucleotide sequence ID" value="NZ_CP015961.1"/>
</dbReference>
<dbReference type="AlphaFoldDB" id="A0A173LND2"/>
<evidence type="ECO:0000313" key="4">
    <source>
        <dbReference type="EMBL" id="ANI93031.1"/>
    </source>
</evidence>